<organism evidence="1 2">
    <name type="scientific">Ceratopteris richardii</name>
    <name type="common">Triangle waterfern</name>
    <dbReference type="NCBI Taxonomy" id="49495"/>
    <lineage>
        <taxon>Eukaryota</taxon>
        <taxon>Viridiplantae</taxon>
        <taxon>Streptophyta</taxon>
        <taxon>Embryophyta</taxon>
        <taxon>Tracheophyta</taxon>
        <taxon>Polypodiopsida</taxon>
        <taxon>Polypodiidae</taxon>
        <taxon>Polypodiales</taxon>
        <taxon>Pteridineae</taxon>
        <taxon>Pteridaceae</taxon>
        <taxon>Parkerioideae</taxon>
        <taxon>Ceratopteris</taxon>
    </lineage>
</organism>
<proteinExistence type="predicted"/>
<name>A0A8T2UNG3_CERRI</name>
<evidence type="ECO:0000313" key="1">
    <source>
        <dbReference type="EMBL" id="KAH7435065.1"/>
    </source>
</evidence>
<keyword evidence="2" id="KW-1185">Reference proteome</keyword>
<dbReference type="EMBL" id="CM035411">
    <property type="protein sequence ID" value="KAH7435065.1"/>
    <property type="molecule type" value="Genomic_DNA"/>
</dbReference>
<dbReference type="Proteomes" id="UP000825935">
    <property type="component" value="Chromosome 6"/>
</dbReference>
<sequence length="103" mass="12215">MFIRRVLSLFVFYLLLLLILLHTSPQHYVLPRKLVTKVFYHYSLRRFSACFCVCVCVCERERESSSVTERTRFRFLHPLCIRFSMGDTQNQLALTSVFVCSLI</sequence>
<evidence type="ECO:0000313" key="2">
    <source>
        <dbReference type="Proteomes" id="UP000825935"/>
    </source>
</evidence>
<accession>A0A8T2UNG3</accession>
<comment type="caution">
    <text evidence="1">The sequence shown here is derived from an EMBL/GenBank/DDBJ whole genome shotgun (WGS) entry which is preliminary data.</text>
</comment>
<gene>
    <name evidence="1" type="ORF">KP509_06G047600</name>
</gene>
<protein>
    <submittedName>
        <fullName evidence="1">Uncharacterized protein</fullName>
    </submittedName>
</protein>
<dbReference type="AlphaFoldDB" id="A0A8T2UNG3"/>
<reference evidence="1" key="1">
    <citation type="submission" date="2021-08" db="EMBL/GenBank/DDBJ databases">
        <title>WGS assembly of Ceratopteris richardii.</title>
        <authorList>
            <person name="Marchant D.B."/>
            <person name="Chen G."/>
            <person name="Jenkins J."/>
            <person name="Shu S."/>
            <person name="Leebens-Mack J."/>
            <person name="Grimwood J."/>
            <person name="Schmutz J."/>
            <person name="Soltis P."/>
            <person name="Soltis D."/>
            <person name="Chen Z.-H."/>
        </authorList>
    </citation>
    <scope>NUCLEOTIDE SEQUENCE</scope>
    <source>
        <strain evidence="1">Whitten #5841</strain>
        <tissue evidence="1">Leaf</tissue>
    </source>
</reference>